<accession>A0AAD6FQ60</accession>
<dbReference type="EMBL" id="JAPTMU010000007">
    <property type="protein sequence ID" value="KAJ4941245.1"/>
    <property type="molecule type" value="Genomic_DNA"/>
</dbReference>
<evidence type="ECO:0000313" key="3">
    <source>
        <dbReference type="Proteomes" id="UP001219934"/>
    </source>
</evidence>
<organism evidence="2 3">
    <name type="scientific">Pogonophryne albipinna</name>
    <dbReference type="NCBI Taxonomy" id="1090488"/>
    <lineage>
        <taxon>Eukaryota</taxon>
        <taxon>Metazoa</taxon>
        <taxon>Chordata</taxon>
        <taxon>Craniata</taxon>
        <taxon>Vertebrata</taxon>
        <taxon>Euteleostomi</taxon>
        <taxon>Actinopterygii</taxon>
        <taxon>Neopterygii</taxon>
        <taxon>Teleostei</taxon>
        <taxon>Neoteleostei</taxon>
        <taxon>Acanthomorphata</taxon>
        <taxon>Eupercaria</taxon>
        <taxon>Perciformes</taxon>
        <taxon>Notothenioidei</taxon>
        <taxon>Pogonophryne</taxon>
    </lineage>
</organism>
<keyword evidence="3" id="KW-1185">Reference proteome</keyword>
<evidence type="ECO:0000313" key="2">
    <source>
        <dbReference type="EMBL" id="KAJ4941245.1"/>
    </source>
</evidence>
<reference evidence="2" key="1">
    <citation type="submission" date="2022-11" db="EMBL/GenBank/DDBJ databases">
        <title>Chromosome-level genome of Pogonophryne albipinna.</title>
        <authorList>
            <person name="Jo E."/>
        </authorList>
    </citation>
    <scope>NUCLEOTIDE SEQUENCE</scope>
    <source>
        <strain evidence="2">SGF0006</strain>
        <tissue evidence="2">Muscle</tissue>
    </source>
</reference>
<dbReference type="Proteomes" id="UP001219934">
    <property type="component" value="Unassembled WGS sequence"/>
</dbReference>
<feature type="region of interest" description="Disordered" evidence="1">
    <location>
        <begin position="128"/>
        <end position="160"/>
    </location>
</feature>
<dbReference type="AlphaFoldDB" id="A0AAD6FQ60"/>
<proteinExistence type="predicted"/>
<sequence length="198" mass="21821">MGPAATTTVCELNDTVPWMDVAARSDHWSLLGAKPKAPVSSTPSQREPWTDVCRGKHRGKLICRPTPPRALQLTNGYSILGEEDFPPPPVIGLNPRRQGPVFPCRRRLHSARLRPDLRYTMLTAALGGTPPSRVQAPCSSPLDPLQQTPGSRPPSRTMADIGPPVRLLIILNDDNSVRLEFRNGIPKTMEELIEEVKN</sequence>
<name>A0AAD6FQ60_9TELE</name>
<comment type="caution">
    <text evidence="2">The sequence shown here is derived from an EMBL/GenBank/DDBJ whole genome shotgun (WGS) entry which is preliminary data.</text>
</comment>
<protein>
    <submittedName>
        <fullName evidence="2">Uncharacterized protein</fullName>
    </submittedName>
</protein>
<gene>
    <name evidence="2" type="ORF">JOQ06_027531</name>
</gene>
<evidence type="ECO:0000256" key="1">
    <source>
        <dbReference type="SAM" id="MobiDB-lite"/>
    </source>
</evidence>